<gene>
    <name evidence="3" type="ORF">F2Q69_00036655</name>
</gene>
<dbReference type="Gene3D" id="2.30.39.10">
    <property type="entry name" value="Alpha-1-antitrypsin, domain 1"/>
    <property type="match status" value="1"/>
</dbReference>
<evidence type="ECO:0000256" key="1">
    <source>
        <dbReference type="ARBA" id="ARBA00009500"/>
    </source>
</evidence>
<reference evidence="3" key="1">
    <citation type="submission" date="2019-12" db="EMBL/GenBank/DDBJ databases">
        <title>Genome sequencing and annotation of Brassica cretica.</title>
        <authorList>
            <person name="Studholme D.J."/>
            <person name="Sarris P."/>
        </authorList>
    </citation>
    <scope>NUCLEOTIDE SEQUENCE</scope>
    <source>
        <strain evidence="3">PFS-109/04</strain>
        <tissue evidence="3">Leaf</tissue>
    </source>
</reference>
<dbReference type="EMBL" id="QGKX02000004">
    <property type="protein sequence ID" value="KAF3601890.1"/>
    <property type="molecule type" value="Genomic_DNA"/>
</dbReference>
<sequence length="151" mass="17248">LNKWAEDHTNGLIKDLLPHGSISSLTNCVYGNALYFKGAWQVPFVKSNTRDRVFHLLFGTSVAVPFMSSYENQYLKAYNGFKVLRIPYRQGDDTNGSFSMYFYLPDKNDGLEDLVKTMASTSGFLNCHIPRCKVLVNEFRIPRFKIAYGLD</sequence>
<evidence type="ECO:0000313" key="4">
    <source>
        <dbReference type="Proteomes" id="UP000712600"/>
    </source>
</evidence>
<proteinExistence type="inferred from homology"/>
<organism evidence="3 4">
    <name type="scientific">Brassica cretica</name>
    <name type="common">Mustard</name>
    <dbReference type="NCBI Taxonomy" id="69181"/>
    <lineage>
        <taxon>Eukaryota</taxon>
        <taxon>Viridiplantae</taxon>
        <taxon>Streptophyta</taxon>
        <taxon>Embryophyta</taxon>
        <taxon>Tracheophyta</taxon>
        <taxon>Spermatophyta</taxon>
        <taxon>Magnoliopsida</taxon>
        <taxon>eudicotyledons</taxon>
        <taxon>Gunneridae</taxon>
        <taxon>Pentapetalae</taxon>
        <taxon>rosids</taxon>
        <taxon>malvids</taxon>
        <taxon>Brassicales</taxon>
        <taxon>Brassicaceae</taxon>
        <taxon>Brassiceae</taxon>
        <taxon>Brassica</taxon>
    </lineage>
</organism>
<protein>
    <recommendedName>
        <fullName evidence="2">Serpin domain-containing protein</fullName>
    </recommendedName>
</protein>
<feature type="non-terminal residue" evidence="3">
    <location>
        <position position="151"/>
    </location>
</feature>
<dbReference type="InterPro" id="IPR042185">
    <property type="entry name" value="Serpin_sf_2"/>
</dbReference>
<dbReference type="InterPro" id="IPR042178">
    <property type="entry name" value="Serpin_sf_1"/>
</dbReference>
<name>A0A8S9SPD4_BRACR</name>
<feature type="domain" description="Serpin" evidence="2">
    <location>
        <begin position="2"/>
        <end position="150"/>
    </location>
</feature>
<dbReference type="Proteomes" id="UP000712600">
    <property type="component" value="Unassembled WGS sequence"/>
</dbReference>
<evidence type="ECO:0000313" key="3">
    <source>
        <dbReference type="EMBL" id="KAF3601890.1"/>
    </source>
</evidence>
<accession>A0A8S9SPD4</accession>
<dbReference type="InterPro" id="IPR036186">
    <property type="entry name" value="Serpin_sf"/>
</dbReference>
<dbReference type="SUPFAM" id="SSF56574">
    <property type="entry name" value="Serpins"/>
    <property type="match status" value="1"/>
</dbReference>
<dbReference type="Gene3D" id="3.30.497.10">
    <property type="entry name" value="Antithrombin, subunit I, domain 2"/>
    <property type="match status" value="1"/>
</dbReference>
<dbReference type="Pfam" id="PF00079">
    <property type="entry name" value="Serpin"/>
    <property type="match status" value="1"/>
</dbReference>
<dbReference type="GO" id="GO:0005615">
    <property type="term" value="C:extracellular space"/>
    <property type="evidence" value="ECO:0007669"/>
    <property type="project" value="InterPro"/>
</dbReference>
<dbReference type="InterPro" id="IPR000215">
    <property type="entry name" value="Serpin_fam"/>
</dbReference>
<comment type="caution">
    <text evidence="3">The sequence shown here is derived from an EMBL/GenBank/DDBJ whole genome shotgun (WGS) entry which is preliminary data.</text>
</comment>
<dbReference type="GO" id="GO:0004867">
    <property type="term" value="F:serine-type endopeptidase inhibitor activity"/>
    <property type="evidence" value="ECO:0007669"/>
    <property type="project" value="InterPro"/>
</dbReference>
<dbReference type="AlphaFoldDB" id="A0A8S9SPD4"/>
<evidence type="ECO:0000259" key="2">
    <source>
        <dbReference type="Pfam" id="PF00079"/>
    </source>
</evidence>
<dbReference type="InterPro" id="IPR023796">
    <property type="entry name" value="Serpin_dom"/>
</dbReference>
<comment type="similarity">
    <text evidence="1">Belongs to the serpin family.</text>
</comment>
<dbReference type="PANTHER" id="PTHR11461">
    <property type="entry name" value="SERINE PROTEASE INHIBITOR, SERPIN"/>
    <property type="match status" value="1"/>
</dbReference>
<dbReference type="PANTHER" id="PTHR11461:SF373">
    <property type="entry name" value="SERPIN DOMAIN-CONTAINING PROTEIN"/>
    <property type="match status" value="1"/>
</dbReference>